<dbReference type="Pfam" id="PF00534">
    <property type="entry name" value="Glycos_transf_1"/>
    <property type="match status" value="1"/>
</dbReference>
<dbReference type="Gene3D" id="3.40.50.2000">
    <property type="entry name" value="Glycogen Phosphorylase B"/>
    <property type="match status" value="2"/>
</dbReference>
<dbReference type="Pfam" id="PF13439">
    <property type="entry name" value="Glyco_transf_4"/>
    <property type="match status" value="1"/>
</dbReference>
<gene>
    <name evidence="3" type="ORF">soil367_03210</name>
</gene>
<evidence type="ECO:0000313" key="3">
    <source>
        <dbReference type="EMBL" id="QCF25026.1"/>
    </source>
</evidence>
<dbReference type="OrthoDB" id="8523124at2"/>
<dbReference type="CDD" id="cd03819">
    <property type="entry name" value="GT4_WavL-like"/>
    <property type="match status" value="1"/>
</dbReference>
<feature type="domain" description="Glycosyltransferase subfamily 4-like N-terminal" evidence="2">
    <location>
        <begin position="13"/>
        <end position="165"/>
    </location>
</feature>
<dbReference type="InterPro" id="IPR028098">
    <property type="entry name" value="Glyco_trans_4-like_N"/>
</dbReference>
<dbReference type="InterPro" id="IPR001296">
    <property type="entry name" value="Glyco_trans_1"/>
</dbReference>
<dbReference type="GO" id="GO:1901135">
    <property type="term" value="P:carbohydrate derivative metabolic process"/>
    <property type="evidence" value="ECO:0007669"/>
    <property type="project" value="UniProtKB-ARBA"/>
</dbReference>
<protein>
    <submittedName>
        <fullName evidence="3">Glycosyltransferase</fullName>
    </submittedName>
</protein>
<organism evidence="3 4">
    <name type="scientific">Hydrocarboniclastica marina</name>
    <dbReference type="NCBI Taxonomy" id="2259620"/>
    <lineage>
        <taxon>Bacteria</taxon>
        <taxon>Pseudomonadati</taxon>
        <taxon>Pseudomonadota</taxon>
        <taxon>Gammaproteobacteria</taxon>
        <taxon>Alteromonadales</taxon>
        <taxon>Alteromonadaceae</taxon>
        <taxon>Hydrocarboniclastica</taxon>
    </lineage>
</organism>
<evidence type="ECO:0000259" key="1">
    <source>
        <dbReference type="Pfam" id="PF00534"/>
    </source>
</evidence>
<dbReference type="EMBL" id="CP031093">
    <property type="protein sequence ID" value="QCF25026.1"/>
    <property type="molecule type" value="Genomic_DNA"/>
</dbReference>
<accession>A0A4P7XDY1</accession>
<dbReference type="KEGG" id="hmi:soil367_03210"/>
<dbReference type="Proteomes" id="UP000298049">
    <property type="component" value="Chromosome"/>
</dbReference>
<dbReference type="PANTHER" id="PTHR12526">
    <property type="entry name" value="GLYCOSYLTRANSFERASE"/>
    <property type="match status" value="1"/>
</dbReference>
<sequence length="373" mass="42154">MRVLQVLPALNSGGVERGTVELARELIRRGHESFVMSAGGRLVPQLEREGSLHLLQPVHRKSLASLGQIRPVRQLLAELRPDIVHVRSRLPAWIVWLAWRKLAPEGRPRLVSTFHGLYSVNRYSAVMARAEHLIAVSRCVERYIVTHYAVEPNRITVIPRGFDPTVFFPGPPDERWRRALYADYPQLEGKRIILMPGRLSRWKGQADFLRVMARLKTEAPDCHGVILGEAEPSKQHYRRELEAQSRQSGLQNEVTFVGHRDDIDQFYRLAEITCHLSSKPEPFGRTLTEALATGTKVVAYDRGGAGETLTACFPEGLVPADDLEAYVDRLLALLDRTPDFTIPAELTLDHQFEATLGVYERLLGIRQLDMGQP</sequence>
<evidence type="ECO:0000313" key="4">
    <source>
        <dbReference type="Proteomes" id="UP000298049"/>
    </source>
</evidence>
<reference evidence="3 4" key="1">
    <citation type="submission" date="2018-07" db="EMBL/GenBank/DDBJ databases">
        <title>Marsedoiliclastica nanhaica gen. nov. sp. nov., a novel marine hydrocarbonoclastic bacterium isolated from an in-situ enriched hydrocarbon-degrading consortium in deep-sea sediment.</title>
        <authorList>
            <person name="Dong C."/>
            <person name="Ma T."/>
            <person name="Liu R."/>
            <person name="Shao Z."/>
        </authorList>
    </citation>
    <scope>NUCLEOTIDE SEQUENCE [LARGE SCALE GENOMIC DNA]</scope>
    <source>
        <strain evidence="4">soil36-7</strain>
    </source>
</reference>
<keyword evidence="3" id="KW-0808">Transferase</keyword>
<evidence type="ECO:0000259" key="2">
    <source>
        <dbReference type="Pfam" id="PF13439"/>
    </source>
</evidence>
<feature type="domain" description="Glycosyl transferase family 1" evidence="1">
    <location>
        <begin position="187"/>
        <end position="335"/>
    </location>
</feature>
<dbReference type="PANTHER" id="PTHR12526:SF638">
    <property type="entry name" value="SPORE COAT PROTEIN SA"/>
    <property type="match status" value="1"/>
</dbReference>
<dbReference type="SUPFAM" id="SSF53756">
    <property type="entry name" value="UDP-Glycosyltransferase/glycogen phosphorylase"/>
    <property type="match status" value="1"/>
</dbReference>
<dbReference type="AlphaFoldDB" id="A0A4P7XDY1"/>
<name>A0A4P7XDY1_9ALTE</name>
<proteinExistence type="predicted"/>
<dbReference type="RefSeq" id="WP_136546827.1">
    <property type="nucleotide sequence ID" value="NZ_CP031093.1"/>
</dbReference>
<keyword evidence="4" id="KW-1185">Reference proteome</keyword>
<dbReference type="GO" id="GO:0016757">
    <property type="term" value="F:glycosyltransferase activity"/>
    <property type="evidence" value="ECO:0007669"/>
    <property type="project" value="InterPro"/>
</dbReference>